<evidence type="ECO:0000256" key="3">
    <source>
        <dbReference type="ARBA" id="ARBA00023242"/>
    </source>
</evidence>
<dbReference type="EMBL" id="MU826355">
    <property type="protein sequence ID" value="KAJ7379967.1"/>
    <property type="molecule type" value="Genomic_DNA"/>
</dbReference>
<dbReference type="InterPro" id="IPR036361">
    <property type="entry name" value="SAP_dom_sf"/>
</dbReference>
<evidence type="ECO:0000313" key="6">
    <source>
        <dbReference type="EMBL" id="KAJ7379967.1"/>
    </source>
</evidence>
<dbReference type="Proteomes" id="UP001163046">
    <property type="component" value="Unassembled WGS sequence"/>
</dbReference>
<feature type="compositionally biased region" description="Basic and acidic residues" evidence="4">
    <location>
        <begin position="402"/>
        <end position="428"/>
    </location>
</feature>
<accession>A0A9W9ZE30</accession>
<evidence type="ECO:0000256" key="4">
    <source>
        <dbReference type="SAM" id="MobiDB-lite"/>
    </source>
</evidence>
<feature type="compositionally biased region" description="Basic and acidic residues" evidence="4">
    <location>
        <begin position="363"/>
        <end position="372"/>
    </location>
</feature>
<keyword evidence="2" id="KW-0694">RNA-binding</keyword>
<sequence>MAAVLGGKKLTDLRVVDLRQELENRGLEKSGIKAVLVERLQKALEQEEDVDEETAEFIPIDSVDLTGEESEEEETEVEEQLSSPLSSPKSTGLKQVKKTSITPVLKKKAAVTFEEPEDEDEEKGDIPKDDDPTGDDEDLVQEPDDSDSNKLEDVIDTSLTVKPDIAEDDDEKQDAEKDVEESDADVLQNDGDIKLEDLEEQTESEDNKEVVVDEETDDKETTEDTKTAVTQESAEAEEAPEVKEEPAAEEEPMETSVAEISVEDTSEQAKDDSTVAMDTSETDASKENGLSVSLFVHTDDVQDDLDDDLKEAAVAEAAAAAEAAAKNKDKAEEKSDKGKTPSKDSESHASKMILSQRRKQKEKRSPKMEELRNRKHLVLLRGKMLLKSLHSFSCDLSFEDCHDSTDKEAKGKTSEAKGKDSKAADSKTTKTPTTKTPTTKTPSKSTSSAKDKKETGKSLWVSNLSSVTRAADLKTRFSQYGKVRQQSLGES</sequence>
<dbReference type="Gene3D" id="3.30.70.330">
    <property type="match status" value="1"/>
</dbReference>
<comment type="subcellular location">
    <subcellularLocation>
        <location evidence="1">Nucleus</location>
    </subcellularLocation>
</comment>
<feature type="domain" description="SAP" evidence="5">
    <location>
        <begin position="10"/>
        <end position="44"/>
    </location>
</feature>
<dbReference type="GO" id="GO:0003723">
    <property type="term" value="F:RNA binding"/>
    <property type="evidence" value="ECO:0007669"/>
    <property type="project" value="UniProtKB-KW"/>
</dbReference>
<dbReference type="PANTHER" id="PTHR15683">
    <property type="entry name" value="SCAFFOLD ATTACHMENT FACTOR B-RELATED"/>
    <property type="match status" value="1"/>
</dbReference>
<feature type="compositionally biased region" description="Low complexity" evidence="4">
    <location>
        <begin position="429"/>
        <end position="448"/>
    </location>
</feature>
<dbReference type="GO" id="GO:0050684">
    <property type="term" value="P:regulation of mRNA processing"/>
    <property type="evidence" value="ECO:0007669"/>
    <property type="project" value="TreeGrafter"/>
</dbReference>
<dbReference type="AlphaFoldDB" id="A0A9W9ZE30"/>
<feature type="region of interest" description="Disordered" evidence="4">
    <location>
        <begin position="402"/>
        <end position="461"/>
    </location>
</feature>
<reference evidence="6" key="1">
    <citation type="submission" date="2023-01" db="EMBL/GenBank/DDBJ databases">
        <title>Genome assembly of the deep-sea coral Lophelia pertusa.</title>
        <authorList>
            <person name="Herrera S."/>
            <person name="Cordes E."/>
        </authorList>
    </citation>
    <scope>NUCLEOTIDE SEQUENCE</scope>
    <source>
        <strain evidence="6">USNM1676648</strain>
        <tissue evidence="6">Polyp</tissue>
    </source>
</reference>
<organism evidence="6 7">
    <name type="scientific">Desmophyllum pertusum</name>
    <dbReference type="NCBI Taxonomy" id="174260"/>
    <lineage>
        <taxon>Eukaryota</taxon>
        <taxon>Metazoa</taxon>
        <taxon>Cnidaria</taxon>
        <taxon>Anthozoa</taxon>
        <taxon>Hexacorallia</taxon>
        <taxon>Scleractinia</taxon>
        <taxon>Caryophylliina</taxon>
        <taxon>Caryophylliidae</taxon>
        <taxon>Desmophyllum</taxon>
    </lineage>
</organism>
<dbReference type="PROSITE" id="PS50800">
    <property type="entry name" value="SAP"/>
    <property type="match status" value="1"/>
</dbReference>
<feature type="compositionally biased region" description="Acidic residues" evidence="4">
    <location>
        <begin position="46"/>
        <end position="55"/>
    </location>
</feature>
<gene>
    <name evidence="6" type="ORF">OS493_012729</name>
</gene>
<dbReference type="InterPro" id="IPR035979">
    <property type="entry name" value="RBD_domain_sf"/>
</dbReference>
<dbReference type="Pfam" id="PF02037">
    <property type="entry name" value="SAP"/>
    <property type="match status" value="1"/>
</dbReference>
<evidence type="ECO:0000256" key="2">
    <source>
        <dbReference type="ARBA" id="ARBA00022884"/>
    </source>
</evidence>
<dbReference type="SMART" id="SM00513">
    <property type="entry name" value="SAP"/>
    <property type="match status" value="1"/>
</dbReference>
<evidence type="ECO:0000259" key="5">
    <source>
        <dbReference type="PROSITE" id="PS50800"/>
    </source>
</evidence>
<feature type="compositionally biased region" description="Acidic residues" evidence="4">
    <location>
        <begin position="114"/>
        <end position="123"/>
    </location>
</feature>
<name>A0A9W9ZE30_9CNID</name>
<feature type="compositionally biased region" description="Acidic residues" evidence="4">
    <location>
        <begin position="132"/>
        <end position="146"/>
    </location>
</feature>
<dbReference type="SUPFAM" id="SSF68906">
    <property type="entry name" value="SAP domain"/>
    <property type="match status" value="1"/>
</dbReference>
<dbReference type="PANTHER" id="PTHR15683:SF8">
    <property type="entry name" value="SCAFFOLD ATTACHMENT FACTOR B, ISOFORM B"/>
    <property type="match status" value="1"/>
</dbReference>
<dbReference type="InterPro" id="IPR012677">
    <property type="entry name" value="Nucleotide-bd_a/b_plait_sf"/>
</dbReference>
<dbReference type="Gene3D" id="1.10.720.30">
    <property type="entry name" value="SAP domain"/>
    <property type="match status" value="1"/>
</dbReference>
<dbReference type="OrthoDB" id="6159259at2759"/>
<dbReference type="InterPro" id="IPR003034">
    <property type="entry name" value="SAP_dom"/>
</dbReference>
<comment type="caution">
    <text evidence="6">The sequence shown here is derived from an EMBL/GenBank/DDBJ whole genome shotgun (WGS) entry which is preliminary data.</text>
</comment>
<feature type="compositionally biased region" description="Acidic residues" evidence="4">
    <location>
        <begin position="66"/>
        <end position="79"/>
    </location>
</feature>
<keyword evidence="7" id="KW-1185">Reference proteome</keyword>
<protein>
    <recommendedName>
        <fullName evidence="5">SAP domain-containing protein</fullName>
    </recommendedName>
</protein>
<dbReference type="GO" id="GO:0005634">
    <property type="term" value="C:nucleus"/>
    <property type="evidence" value="ECO:0007669"/>
    <property type="project" value="UniProtKB-SubCell"/>
</dbReference>
<evidence type="ECO:0000313" key="7">
    <source>
        <dbReference type="Proteomes" id="UP001163046"/>
    </source>
</evidence>
<keyword evidence="3" id="KW-0539">Nucleus</keyword>
<dbReference type="GO" id="GO:0006357">
    <property type="term" value="P:regulation of transcription by RNA polymerase II"/>
    <property type="evidence" value="ECO:0007669"/>
    <property type="project" value="TreeGrafter"/>
</dbReference>
<feature type="compositionally biased region" description="Polar residues" evidence="4">
    <location>
        <begin position="80"/>
        <end position="102"/>
    </location>
</feature>
<feature type="compositionally biased region" description="Acidic residues" evidence="4">
    <location>
        <begin position="166"/>
        <end position="184"/>
    </location>
</feature>
<proteinExistence type="predicted"/>
<evidence type="ECO:0000256" key="1">
    <source>
        <dbReference type="ARBA" id="ARBA00004123"/>
    </source>
</evidence>
<dbReference type="GO" id="GO:0043565">
    <property type="term" value="F:sequence-specific DNA binding"/>
    <property type="evidence" value="ECO:0007669"/>
    <property type="project" value="TreeGrafter"/>
</dbReference>
<feature type="region of interest" description="Disordered" evidence="4">
    <location>
        <begin position="316"/>
        <end position="376"/>
    </location>
</feature>
<feature type="region of interest" description="Disordered" evidence="4">
    <location>
        <begin position="46"/>
        <end position="291"/>
    </location>
</feature>
<feature type="compositionally biased region" description="Basic and acidic residues" evidence="4">
    <location>
        <begin position="325"/>
        <end position="349"/>
    </location>
</feature>
<dbReference type="InterPro" id="IPR051738">
    <property type="entry name" value="SAF_Modulators"/>
</dbReference>
<feature type="compositionally biased region" description="Acidic residues" evidence="4">
    <location>
        <begin position="212"/>
        <end position="221"/>
    </location>
</feature>
<dbReference type="SUPFAM" id="SSF54928">
    <property type="entry name" value="RNA-binding domain, RBD"/>
    <property type="match status" value="1"/>
</dbReference>